<evidence type="ECO:0000256" key="1">
    <source>
        <dbReference type="ARBA" id="ARBA00004141"/>
    </source>
</evidence>
<dbReference type="AlphaFoldDB" id="A0A1A9GKE2"/>
<organism evidence="7 8">
    <name type="scientific">Nocardioides dokdonensis FR1436</name>
    <dbReference type="NCBI Taxonomy" id="1300347"/>
    <lineage>
        <taxon>Bacteria</taxon>
        <taxon>Bacillati</taxon>
        <taxon>Actinomycetota</taxon>
        <taxon>Actinomycetes</taxon>
        <taxon>Propionibacteriales</taxon>
        <taxon>Nocardioidaceae</taxon>
        <taxon>Nocardioides</taxon>
    </lineage>
</organism>
<keyword evidence="8" id="KW-1185">Reference proteome</keyword>
<feature type="transmembrane region" description="Helical" evidence="5">
    <location>
        <begin position="35"/>
        <end position="56"/>
    </location>
</feature>
<feature type="transmembrane region" description="Helical" evidence="5">
    <location>
        <begin position="186"/>
        <end position="210"/>
    </location>
</feature>
<dbReference type="Pfam" id="PF12698">
    <property type="entry name" value="ABC2_membrane_3"/>
    <property type="match status" value="1"/>
</dbReference>
<sequence length="402" mass="41929">MSTTITTSGTSSSNRHVWRAVAAREISTQARSKTFLLSAGFLAAGLVALIVVLSIVSGRETTRQVAVVDELGAAAVTQAAPMARDLDDGLTLEATRSSSADEAEQAVRDHDVDLALLPTAAGGYELVGDDDLAGAAAQALTAATTDLLTRRNADQQDVDLDALARGVQVDERLLDPGPDDAGLREAAALVLVVLFFVTAITFGMAMAATVTQEKESRVVEILAAAVPIRALLWGKVVGTSVLALAQTLLLVAIGVAALLVTGQGDALGVLGGAIAWYVVFFVLGFVTLASLWSVAGSLAGRQQDLQGTTAPLQVLLMAPYFVSIMAGESVQTVFSMLPVVSTMVMPARLAQGPVPGWQLALAVGLTVLAAVLLVRVSARVYERTLLQTDRRISFAEALRQAR</sequence>
<protein>
    <submittedName>
        <fullName evidence="7">ABC-2 family transporter protein</fullName>
    </submittedName>
</protein>
<dbReference type="RefSeq" id="WP_068107843.1">
    <property type="nucleotide sequence ID" value="NZ_CP015079.1"/>
</dbReference>
<feature type="domain" description="ABC-2 type transporter transmembrane" evidence="6">
    <location>
        <begin position="44"/>
        <end position="376"/>
    </location>
</feature>
<keyword evidence="2 5" id="KW-0812">Transmembrane</keyword>
<evidence type="ECO:0000313" key="7">
    <source>
        <dbReference type="EMBL" id="ANH37925.1"/>
    </source>
</evidence>
<dbReference type="OrthoDB" id="3268959at2"/>
<dbReference type="PATRIC" id="fig|1300347.3.peg.1489"/>
<evidence type="ECO:0000256" key="4">
    <source>
        <dbReference type="ARBA" id="ARBA00023136"/>
    </source>
</evidence>
<keyword evidence="3 5" id="KW-1133">Transmembrane helix</keyword>
<feature type="transmembrane region" description="Helical" evidence="5">
    <location>
        <begin position="241"/>
        <end position="262"/>
    </location>
</feature>
<evidence type="ECO:0000259" key="6">
    <source>
        <dbReference type="Pfam" id="PF12698"/>
    </source>
</evidence>
<evidence type="ECO:0000256" key="3">
    <source>
        <dbReference type="ARBA" id="ARBA00022989"/>
    </source>
</evidence>
<gene>
    <name evidence="7" type="ORF">I601_1489</name>
</gene>
<proteinExistence type="predicted"/>
<keyword evidence="4 5" id="KW-0472">Membrane</keyword>
<feature type="transmembrane region" description="Helical" evidence="5">
    <location>
        <begin position="314"/>
        <end position="337"/>
    </location>
</feature>
<dbReference type="InterPro" id="IPR013525">
    <property type="entry name" value="ABC2_TM"/>
</dbReference>
<dbReference type="PANTHER" id="PTHR43471">
    <property type="entry name" value="ABC TRANSPORTER PERMEASE"/>
    <property type="match status" value="1"/>
</dbReference>
<evidence type="ECO:0000256" key="2">
    <source>
        <dbReference type="ARBA" id="ARBA00022692"/>
    </source>
</evidence>
<dbReference type="GO" id="GO:0140359">
    <property type="term" value="F:ABC-type transporter activity"/>
    <property type="evidence" value="ECO:0007669"/>
    <property type="project" value="InterPro"/>
</dbReference>
<reference evidence="7 8" key="1">
    <citation type="submission" date="2016-03" db="EMBL/GenBank/DDBJ databases">
        <title>Complete genome sequence of a soil Actinobacterium, Nocardioides dokdonensis FR1436.</title>
        <authorList>
            <person name="Kwon S.-K."/>
            <person name="Kim K."/>
            <person name="Kim J.F."/>
        </authorList>
    </citation>
    <scope>NUCLEOTIDE SEQUENCE [LARGE SCALE GENOMIC DNA]</scope>
    <source>
        <strain evidence="7 8">FR1436</strain>
    </source>
</reference>
<dbReference type="EMBL" id="CP015079">
    <property type="protein sequence ID" value="ANH37925.1"/>
    <property type="molecule type" value="Genomic_DNA"/>
</dbReference>
<name>A0A1A9GKE2_9ACTN</name>
<dbReference type="STRING" id="1300347.I601_1489"/>
<feature type="transmembrane region" description="Helical" evidence="5">
    <location>
        <begin position="274"/>
        <end position="294"/>
    </location>
</feature>
<feature type="transmembrane region" description="Helical" evidence="5">
    <location>
        <begin position="357"/>
        <end position="376"/>
    </location>
</feature>
<dbReference type="KEGG" id="ndk:I601_1489"/>
<evidence type="ECO:0000313" key="8">
    <source>
        <dbReference type="Proteomes" id="UP000077868"/>
    </source>
</evidence>
<dbReference type="GO" id="GO:0016020">
    <property type="term" value="C:membrane"/>
    <property type="evidence" value="ECO:0007669"/>
    <property type="project" value="UniProtKB-SubCell"/>
</dbReference>
<dbReference type="Proteomes" id="UP000077868">
    <property type="component" value="Chromosome"/>
</dbReference>
<evidence type="ECO:0000256" key="5">
    <source>
        <dbReference type="SAM" id="Phobius"/>
    </source>
</evidence>
<dbReference type="PANTHER" id="PTHR43471:SF3">
    <property type="entry name" value="ABC TRANSPORTER PERMEASE PROTEIN NATB"/>
    <property type="match status" value="1"/>
</dbReference>
<comment type="subcellular location">
    <subcellularLocation>
        <location evidence="1">Membrane</location>
        <topology evidence="1">Multi-pass membrane protein</topology>
    </subcellularLocation>
</comment>
<accession>A0A1A9GKE2</accession>